<evidence type="ECO:0000313" key="1">
    <source>
        <dbReference type="EMBL" id="KZS10537.1"/>
    </source>
</evidence>
<dbReference type="OrthoDB" id="6630171at2759"/>
<reference evidence="1 2" key="1">
    <citation type="submission" date="2016-03" db="EMBL/GenBank/DDBJ databases">
        <title>EvidentialGene: Evidence-directed Construction of Genes on Genomes.</title>
        <authorList>
            <person name="Gilbert D.G."/>
            <person name="Choi J.-H."/>
            <person name="Mockaitis K."/>
            <person name="Colbourne J."/>
            <person name="Pfrender M."/>
        </authorList>
    </citation>
    <scope>NUCLEOTIDE SEQUENCE [LARGE SCALE GENOMIC DNA]</scope>
    <source>
        <strain evidence="1 2">Xinb3</strain>
        <tissue evidence="1">Complete organism</tissue>
    </source>
</reference>
<evidence type="ECO:0000313" key="2">
    <source>
        <dbReference type="Proteomes" id="UP000076858"/>
    </source>
</evidence>
<dbReference type="AlphaFoldDB" id="A0A164TKT0"/>
<dbReference type="SUPFAM" id="SSF53098">
    <property type="entry name" value="Ribonuclease H-like"/>
    <property type="match status" value="1"/>
</dbReference>
<dbReference type="Proteomes" id="UP000076858">
    <property type="component" value="Unassembled WGS sequence"/>
</dbReference>
<dbReference type="EMBL" id="LRGB01001776">
    <property type="protein sequence ID" value="KZS10537.1"/>
    <property type="molecule type" value="Genomic_DNA"/>
</dbReference>
<dbReference type="InterPro" id="IPR012337">
    <property type="entry name" value="RNaseH-like_sf"/>
</dbReference>
<protein>
    <recommendedName>
        <fullName evidence="3">HAT C-terminal dimerisation domain-containing protein</fullName>
    </recommendedName>
</protein>
<accession>A0A164TKT0</accession>
<comment type="caution">
    <text evidence="1">The sequence shown here is derived from an EMBL/GenBank/DDBJ whole genome shotgun (WGS) entry which is preliminary data.</text>
</comment>
<name>A0A164TKT0_9CRUS</name>
<keyword evidence="2" id="KW-1185">Reference proteome</keyword>
<gene>
    <name evidence="1" type="ORF">APZ42_024976</name>
</gene>
<proteinExistence type="predicted"/>
<evidence type="ECO:0008006" key="3">
    <source>
        <dbReference type="Google" id="ProtNLM"/>
    </source>
</evidence>
<organism evidence="1 2">
    <name type="scientific">Daphnia magna</name>
    <dbReference type="NCBI Taxonomy" id="35525"/>
    <lineage>
        <taxon>Eukaryota</taxon>
        <taxon>Metazoa</taxon>
        <taxon>Ecdysozoa</taxon>
        <taxon>Arthropoda</taxon>
        <taxon>Crustacea</taxon>
        <taxon>Branchiopoda</taxon>
        <taxon>Diplostraca</taxon>
        <taxon>Cladocera</taxon>
        <taxon>Anomopoda</taxon>
        <taxon>Daphniidae</taxon>
        <taxon>Daphnia</taxon>
    </lineage>
</organism>
<sequence>MNQQGIVRLHRIRIQVSKKKKDFFSSITKKRSKQNTDNEIDKYIKFCKNVDQLYDFPTIELIYKRYNVALPSSASVGRLFSQRGLIILPRRLKLTDKLFETLLFLKLNHIAYTEDIRQDFFLGPLSNT</sequence>